<dbReference type="OrthoDB" id="6893408at2"/>
<accession>A0A246HQ79</accession>
<name>A0A246HQ79_STEMA</name>
<dbReference type="EMBL" id="NIVS01000013">
    <property type="protein sequence ID" value="OWQ55073.1"/>
    <property type="molecule type" value="Genomic_DNA"/>
</dbReference>
<dbReference type="AlphaFoldDB" id="A0A246HQ79"/>
<evidence type="ECO:0000313" key="2">
    <source>
        <dbReference type="Proteomes" id="UP000198157"/>
    </source>
</evidence>
<comment type="caution">
    <text evidence="1">The sequence shown here is derived from an EMBL/GenBank/DDBJ whole genome shotgun (WGS) entry which is preliminary data.</text>
</comment>
<evidence type="ECO:0000313" key="1">
    <source>
        <dbReference type="EMBL" id="OWQ55073.1"/>
    </source>
</evidence>
<organism evidence="1 2">
    <name type="scientific">Stenotrophomonas maltophilia</name>
    <name type="common">Pseudomonas maltophilia</name>
    <name type="synonym">Xanthomonas maltophilia</name>
    <dbReference type="NCBI Taxonomy" id="40324"/>
    <lineage>
        <taxon>Bacteria</taxon>
        <taxon>Pseudomonadati</taxon>
        <taxon>Pseudomonadota</taxon>
        <taxon>Gammaproteobacteria</taxon>
        <taxon>Lysobacterales</taxon>
        <taxon>Lysobacteraceae</taxon>
        <taxon>Stenotrophomonas</taxon>
        <taxon>Stenotrophomonas maltophilia group</taxon>
    </lineage>
</organism>
<proteinExistence type="predicted"/>
<protein>
    <submittedName>
        <fullName evidence="1">Uncharacterized protein</fullName>
    </submittedName>
</protein>
<sequence>MSRSGYSDDCENWSLIRWRGAVASAIRGKRGQQFLIELREALDAMPEKRLIADELQDNSGCYCTLGVIGAKRGVDMSGLDPSDREAVSQKFGVAEALAAEIAFENDGEWRWEKETPEARWARMRKWVGDQIREGGAA</sequence>
<gene>
    <name evidence="1" type="ORF">CEE60_05840</name>
</gene>
<reference evidence="1 2" key="1">
    <citation type="submission" date="2017-06" db="EMBL/GenBank/DDBJ databases">
        <authorList>
            <person name="Kim H.J."/>
            <person name="Triplett B.A."/>
        </authorList>
    </citation>
    <scope>NUCLEOTIDE SEQUENCE [LARGE SCALE GENOMIC DNA]</scope>
    <source>
        <strain evidence="1 2">13146</strain>
    </source>
</reference>
<dbReference type="Proteomes" id="UP000198157">
    <property type="component" value="Unassembled WGS sequence"/>
</dbReference>